<gene>
    <name evidence="13" type="ORF">OD355_07125</name>
</gene>
<evidence type="ECO:0000256" key="3">
    <source>
        <dbReference type="ARBA" id="ARBA00022452"/>
    </source>
</evidence>
<dbReference type="Gene3D" id="2.40.170.20">
    <property type="entry name" value="TonB-dependent receptor, beta-barrel domain"/>
    <property type="match status" value="1"/>
</dbReference>
<evidence type="ECO:0000313" key="14">
    <source>
        <dbReference type="Proteomes" id="UP001209317"/>
    </source>
</evidence>
<dbReference type="InterPro" id="IPR000531">
    <property type="entry name" value="Beta-barrel_TonB"/>
</dbReference>
<evidence type="ECO:0000256" key="1">
    <source>
        <dbReference type="ARBA" id="ARBA00004571"/>
    </source>
</evidence>
<dbReference type="NCBIfam" id="TIGR04057">
    <property type="entry name" value="SusC_RagA_signa"/>
    <property type="match status" value="1"/>
</dbReference>
<dbReference type="InterPro" id="IPR037066">
    <property type="entry name" value="Plug_dom_sf"/>
</dbReference>
<feature type="chain" id="PRO_5042203949" evidence="10">
    <location>
        <begin position="24"/>
        <end position="1025"/>
    </location>
</feature>
<dbReference type="EMBL" id="JAOTPL010000008">
    <property type="protein sequence ID" value="MCU7694283.1"/>
    <property type="molecule type" value="Genomic_DNA"/>
</dbReference>
<feature type="domain" description="TonB-dependent receptor-like beta-barrel" evidence="11">
    <location>
        <begin position="380"/>
        <end position="980"/>
    </location>
</feature>
<comment type="subcellular location">
    <subcellularLocation>
        <location evidence="1 8">Cell outer membrane</location>
        <topology evidence="1 8">Multi-pass membrane protein</topology>
    </subcellularLocation>
</comment>
<evidence type="ECO:0000256" key="8">
    <source>
        <dbReference type="PROSITE-ProRule" id="PRU01360"/>
    </source>
</evidence>
<reference evidence="13" key="1">
    <citation type="submission" date="2022-10" db="EMBL/GenBank/DDBJ databases">
        <authorList>
            <person name="Kim H.S."/>
            <person name="Kim J.-S."/>
            <person name="Suh M.K."/>
            <person name="Eom M.K."/>
            <person name="Lee J.-S."/>
        </authorList>
    </citation>
    <scope>NUCLEOTIDE SEQUENCE</scope>
    <source>
        <strain evidence="13">LIP-5</strain>
    </source>
</reference>
<evidence type="ECO:0000256" key="6">
    <source>
        <dbReference type="ARBA" id="ARBA00023136"/>
    </source>
</evidence>
<dbReference type="Gene3D" id="2.170.130.10">
    <property type="entry name" value="TonB-dependent receptor, plug domain"/>
    <property type="match status" value="1"/>
</dbReference>
<dbReference type="InterPro" id="IPR023997">
    <property type="entry name" value="TonB-dep_OMP_SusC/RagA_CS"/>
</dbReference>
<evidence type="ECO:0000256" key="2">
    <source>
        <dbReference type="ARBA" id="ARBA00022448"/>
    </source>
</evidence>
<dbReference type="PROSITE" id="PS52016">
    <property type="entry name" value="TONB_DEPENDENT_REC_3"/>
    <property type="match status" value="1"/>
</dbReference>
<protein>
    <submittedName>
        <fullName evidence="13">SusC/RagA family TonB-linked outer membrane protein</fullName>
    </submittedName>
</protein>
<dbReference type="Gene3D" id="2.60.40.1120">
    <property type="entry name" value="Carboxypeptidase-like, regulatory domain"/>
    <property type="match status" value="1"/>
</dbReference>
<evidence type="ECO:0000256" key="7">
    <source>
        <dbReference type="ARBA" id="ARBA00023237"/>
    </source>
</evidence>
<feature type="domain" description="TonB-dependent receptor plug" evidence="12">
    <location>
        <begin position="131"/>
        <end position="234"/>
    </location>
</feature>
<dbReference type="SUPFAM" id="SSF56935">
    <property type="entry name" value="Porins"/>
    <property type="match status" value="1"/>
</dbReference>
<dbReference type="Pfam" id="PF13620">
    <property type="entry name" value="CarboxypepD_reg"/>
    <property type="match status" value="1"/>
</dbReference>
<dbReference type="AlphaFoldDB" id="A0AAE3INH5"/>
<dbReference type="RefSeq" id="WP_263037769.1">
    <property type="nucleotide sequence ID" value="NZ_JAOTPL010000008.1"/>
</dbReference>
<comment type="caution">
    <text evidence="13">The sequence shown here is derived from an EMBL/GenBank/DDBJ whole genome shotgun (WGS) entry which is preliminary data.</text>
</comment>
<evidence type="ECO:0000256" key="5">
    <source>
        <dbReference type="ARBA" id="ARBA00023077"/>
    </source>
</evidence>
<dbReference type="InterPro" id="IPR039426">
    <property type="entry name" value="TonB-dep_rcpt-like"/>
</dbReference>
<evidence type="ECO:0000313" key="13">
    <source>
        <dbReference type="EMBL" id="MCU7694283.1"/>
    </source>
</evidence>
<keyword evidence="6 8" id="KW-0472">Membrane</keyword>
<comment type="similarity">
    <text evidence="8 9">Belongs to the TonB-dependent receptor family.</text>
</comment>
<sequence length="1025" mass="114353">MKSKHKMIITSLLLCLSAAFVHAQEKTAIEGTVLTVNGEPLSGVSIRVVHDDTGESHFTTTNTEGIFNYPNVTPGNTYDLFFEYVGYAADSLINYRINTPGKNTVMIRLAEQAAELGEVVVVGYGTQRRADVVGALDKVAAEAIQGKPAVNTTQALQGTSPALIIQQRNMEPGGAMNINIRGINSMQDNSPLVVIDGVVGGDINLLNPADIDNVSVLKDAGTAAIYGSRSANGVILITTKFGRRNTPVTVNYNGLVGVQVPNIPYKPVKGYENMILRNQSEINAGNAPVFSPQQIRERQQQGDYEWALYTILKNAIQHNHNISVSGGNERTTFLVSGGYTNQESNLVGPRKGWERYNFRVNMTNTIGKVKLTTNIAYNKSFGKDHSNFTSNLIADARRLPPYYLLKDSLGRYLINDVLTEFSPLGLLEAGGYRNYNNDNILGNFIAAYDITDWLNIRGVFGFDQTANHQVERLMQVNFYPRGTANADRDVWDRNSKGVFYNTQLLLEAKKRFGVHNTSLLLGASNESYNYFANGVHKKFTDPELGIPGDGTVVWTDSYNSLSDNNQNSLNSFFGRASYNYSNKYYGEFSFRFDGSSRFPGYNRWGFFPSISLGYRITNEDFMQAYKQNVGDLKLRGSYGILGNQNIDNYQYLYRYLLYNNAYAFNNIPVGGTGVRPNNPDISWEKSATTNIGIDATFFNRALELSFDYFNRITSDILIPPAVPGTFGATFPDYNAGKLRNEGWEINATYNKAGRLFNHRISFNLGDNKNKVLDFGGNTEIRGAEEMRIILKEGVPFRSYVGYKRDGYIQNLDDVLNAPRPAGLTVGIGDNKYVDYNQDGVINDADLFILGNGFPRLNYGLTYNVTFKGIDLMVFLQGVGKRTAALRGELIEPFHFNYAQIMYKHQLDFWTPFNTDARFPRIAAAGSQSVTNNYRQGSDMYLFDAAYLRVKNIQLGYSLPKTVLDKAKLKGLRAYVSVQNLLTFSKLNFMDPETTEFNNNLINDGANSARAYPTPIYYGFGIDITL</sequence>
<organism evidence="13 14">
    <name type="scientific">Haoranjiania flava</name>
    <dbReference type="NCBI Taxonomy" id="1856322"/>
    <lineage>
        <taxon>Bacteria</taxon>
        <taxon>Pseudomonadati</taxon>
        <taxon>Bacteroidota</taxon>
        <taxon>Chitinophagia</taxon>
        <taxon>Chitinophagales</taxon>
        <taxon>Chitinophagaceae</taxon>
        <taxon>Haoranjiania</taxon>
    </lineage>
</organism>
<keyword evidence="4 8" id="KW-0812">Transmembrane</keyword>
<evidence type="ECO:0000259" key="12">
    <source>
        <dbReference type="Pfam" id="PF07715"/>
    </source>
</evidence>
<keyword evidence="3 8" id="KW-1134">Transmembrane beta strand</keyword>
<dbReference type="SUPFAM" id="SSF49464">
    <property type="entry name" value="Carboxypeptidase regulatory domain-like"/>
    <property type="match status" value="1"/>
</dbReference>
<dbReference type="InterPro" id="IPR012910">
    <property type="entry name" value="Plug_dom"/>
</dbReference>
<feature type="signal peptide" evidence="10">
    <location>
        <begin position="1"/>
        <end position="23"/>
    </location>
</feature>
<keyword evidence="5 9" id="KW-0798">TonB box</keyword>
<dbReference type="NCBIfam" id="TIGR04056">
    <property type="entry name" value="OMP_RagA_SusC"/>
    <property type="match status" value="1"/>
</dbReference>
<dbReference type="InterPro" id="IPR008969">
    <property type="entry name" value="CarboxyPept-like_regulatory"/>
</dbReference>
<dbReference type="Pfam" id="PF00593">
    <property type="entry name" value="TonB_dep_Rec_b-barrel"/>
    <property type="match status" value="1"/>
</dbReference>
<evidence type="ECO:0000256" key="4">
    <source>
        <dbReference type="ARBA" id="ARBA00022692"/>
    </source>
</evidence>
<evidence type="ECO:0000256" key="9">
    <source>
        <dbReference type="RuleBase" id="RU003357"/>
    </source>
</evidence>
<evidence type="ECO:0000259" key="11">
    <source>
        <dbReference type="Pfam" id="PF00593"/>
    </source>
</evidence>
<dbReference type="GO" id="GO:0009279">
    <property type="term" value="C:cell outer membrane"/>
    <property type="evidence" value="ECO:0007669"/>
    <property type="project" value="UniProtKB-SubCell"/>
</dbReference>
<dbReference type="Proteomes" id="UP001209317">
    <property type="component" value="Unassembled WGS sequence"/>
</dbReference>
<name>A0AAE3INH5_9BACT</name>
<evidence type="ECO:0000256" key="10">
    <source>
        <dbReference type="SAM" id="SignalP"/>
    </source>
</evidence>
<dbReference type="InterPro" id="IPR023996">
    <property type="entry name" value="TonB-dep_OMP_SusC/RagA"/>
</dbReference>
<accession>A0AAE3INH5</accession>
<keyword evidence="10" id="KW-0732">Signal</keyword>
<dbReference type="InterPro" id="IPR036942">
    <property type="entry name" value="Beta-barrel_TonB_sf"/>
</dbReference>
<dbReference type="Pfam" id="PF07715">
    <property type="entry name" value="Plug"/>
    <property type="match status" value="1"/>
</dbReference>
<keyword evidence="14" id="KW-1185">Reference proteome</keyword>
<proteinExistence type="inferred from homology"/>
<keyword evidence="7 8" id="KW-0998">Cell outer membrane</keyword>
<keyword evidence="2 8" id="KW-0813">Transport</keyword>